<name>A0A9X0B3J4_9EURO</name>
<dbReference type="RefSeq" id="XP_056484563.1">
    <property type="nucleotide sequence ID" value="XM_056633943.1"/>
</dbReference>
<gene>
    <name evidence="1" type="ORF">N7509_009306</name>
</gene>
<dbReference type="GeneID" id="81372923"/>
<proteinExistence type="predicted"/>
<dbReference type="AlphaFoldDB" id="A0A9X0B3J4"/>
<evidence type="ECO:0000313" key="1">
    <source>
        <dbReference type="EMBL" id="KAJ5386765.1"/>
    </source>
</evidence>
<reference evidence="1" key="2">
    <citation type="journal article" date="2023" name="IMA Fungus">
        <title>Comparative genomic study of the Penicillium genus elucidates a diverse pangenome and 15 lateral gene transfer events.</title>
        <authorList>
            <person name="Petersen C."/>
            <person name="Sorensen T."/>
            <person name="Nielsen M.R."/>
            <person name="Sondergaard T.E."/>
            <person name="Sorensen J.L."/>
            <person name="Fitzpatrick D.A."/>
            <person name="Frisvad J.C."/>
            <person name="Nielsen K.L."/>
        </authorList>
    </citation>
    <scope>NUCLEOTIDE SEQUENCE</scope>
    <source>
        <strain evidence="1">IBT 29677</strain>
    </source>
</reference>
<organism evidence="1 2">
    <name type="scientific">Penicillium cosmopolitanum</name>
    <dbReference type="NCBI Taxonomy" id="1131564"/>
    <lineage>
        <taxon>Eukaryota</taxon>
        <taxon>Fungi</taxon>
        <taxon>Dikarya</taxon>
        <taxon>Ascomycota</taxon>
        <taxon>Pezizomycotina</taxon>
        <taxon>Eurotiomycetes</taxon>
        <taxon>Eurotiomycetidae</taxon>
        <taxon>Eurotiales</taxon>
        <taxon>Aspergillaceae</taxon>
        <taxon>Penicillium</taxon>
    </lineage>
</organism>
<comment type="caution">
    <text evidence="1">The sequence shown here is derived from an EMBL/GenBank/DDBJ whole genome shotgun (WGS) entry which is preliminary data.</text>
</comment>
<dbReference type="Proteomes" id="UP001147747">
    <property type="component" value="Unassembled WGS sequence"/>
</dbReference>
<dbReference type="OrthoDB" id="4336792at2759"/>
<protein>
    <submittedName>
        <fullName evidence="1">Uncharacterized protein</fullName>
    </submittedName>
</protein>
<keyword evidence="2" id="KW-1185">Reference proteome</keyword>
<evidence type="ECO:0000313" key="2">
    <source>
        <dbReference type="Proteomes" id="UP001147747"/>
    </source>
</evidence>
<dbReference type="EMBL" id="JAPZBU010000009">
    <property type="protein sequence ID" value="KAJ5386765.1"/>
    <property type="molecule type" value="Genomic_DNA"/>
</dbReference>
<sequence length="123" mass="14155">MSTTNKMDMREIDLFNQGLGFIKGVSCKFENVSFTCRFVYYHDGKEYICPSSSIFSGLLFAEYEFRVITQLKEGYMELKSTKNMELPCLENIDVKYILRSKPLCESACPTFDSETPLYDYPGG</sequence>
<accession>A0A9X0B3J4</accession>
<reference evidence="1" key="1">
    <citation type="submission" date="2022-12" db="EMBL/GenBank/DDBJ databases">
        <authorList>
            <person name="Petersen C."/>
        </authorList>
    </citation>
    <scope>NUCLEOTIDE SEQUENCE</scope>
    <source>
        <strain evidence="1">IBT 29677</strain>
    </source>
</reference>